<keyword evidence="1" id="KW-1133">Transmembrane helix</keyword>
<proteinExistence type="predicted"/>
<sequence>MFAGGLLGAWLLHGTVPPALVLLLPAALVLVLVLVLGVVLWAIRRRHAPEPG</sequence>
<evidence type="ECO:0000313" key="3">
    <source>
        <dbReference type="Proteomes" id="UP001310290"/>
    </source>
</evidence>
<reference evidence="2" key="1">
    <citation type="submission" date="2023-04" db="EMBL/GenBank/DDBJ databases">
        <title>Genomic diversity of scab-causing Streptomyces spp. in the province of Quebec, Canada.</title>
        <authorList>
            <person name="Biessy A."/>
            <person name="Cadieux M."/>
            <person name="Ciotola M."/>
            <person name="Filion M."/>
        </authorList>
    </citation>
    <scope>NUCLEOTIDE SEQUENCE</scope>
    <source>
        <strain evidence="2">B21-115</strain>
    </source>
</reference>
<dbReference type="Proteomes" id="UP001310290">
    <property type="component" value="Unassembled WGS sequence"/>
</dbReference>
<gene>
    <name evidence="2" type="ORF">QBA35_21075</name>
</gene>
<keyword evidence="1" id="KW-0812">Transmembrane</keyword>
<dbReference type="EMBL" id="JARULZ010000001">
    <property type="protein sequence ID" value="MEH0635788.1"/>
    <property type="molecule type" value="Genomic_DNA"/>
</dbReference>
<keyword evidence="3" id="KW-1185">Reference proteome</keyword>
<keyword evidence="1" id="KW-0472">Membrane</keyword>
<dbReference type="RefSeq" id="WP_334659405.1">
    <property type="nucleotide sequence ID" value="NZ_JARULZ010000001.1"/>
</dbReference>
<comment type="caution">
    <text evidence="2">The sequence shown here is derived from an EMBL/GenBank/DDBJ whole genome shotgun (WGS) entry which is preliminary data.</text>
</comment>
<feature type="transmembrane region" description="Helical" evidence="1">
    <location>
        <begin position="20"/>
        <end position="43"/>
    </location>
</feature>
<protein>
    <submittedName>
        <fullName evidence="2">Uncharacterized protein</fullName>
    </submittedName>
</protein>
<evidence type="ECO:0000313" key="2">
    <source>
        <dbReference type="EMBL" id="MEH0635788.1"/>
    </source>
</evidence>
<name>A0ABU8AQ21_9ACTN</name>
<organism evidence="2 3">
    <name type="scientific">Streptomyces bottropensis</name>
    <dbReference type="NCBI Taxonomy" id="42235"/>
    <lineage>
        <taxon>Bacteria</taxon>
        <taxon>Bacillati</taxon>
        <taxon>Actinomycetota</taxon>
        <taxon>Actinomycetes</taxon>
        <taxon>Kitasatosporales</taxon>
        <taxon>Streptomycetaceae</taxon>
        <taxon>Streptomyces</taxon>
    </lineage>
</organism>
<evidence type="ECO:0000256" key="1">
    <source>
        <dbReference type="SAM" id="Phobius"/>
    </source>
</evidence>
<accession>A0ABU8AQ21</accession>